<dbReference type="PROSITE" id="PS00895">
    <property type="entry name" value="3_HYDROXYISOBUT_DH"/>
    <property type="match status" value="1"/>
</dbReference>
<name>A0A7X1I1C9_9ACTN</name>
<comment type="cofactor">
    <cofactor evidence="1">
        <name>FAD</name>
        <dbReference type="ChEBI" id="CHEBI:57692"/>
    </cofactor>
</comment>
<dbReference type="RefSeq" id="WP_159662722.1">
    <property type="nucleotide sequence ID" value="NZ_JACMHY010000007.1"/>
</dbReference>
<accession>A0A7X1I1C9</accession>
<keyword evidence="3" id="KW-0274">FAD</keyword>
<feature type="domain" description="FAD dependent oxidoreductase" evidence="5">
    <location>
        <begin position="6"/>
        <end position="361"/>
    </location>
</feature>
<dbReference type="PANTHER" id="PTHR10961">
    <property type="entry name" value="PEROXISOMAL SARCOSINE OXIDASE"/>
    <property type="match status" value="1"/>
</dbReference>
<dbReference type="InterPro" id="IPR002204">
    <property type="entry name" value="3-OH-isobutyrate_DH-rel_CS"/>
</dbReference>
<evidence type="ECO:0000256" key="4">
    <source>
        <dbReference type="ARBA" id="ARBA00023002"/>
    </source>
</evidence>
<dbReference type="GO" id="GO:0050131">
    <property type="term" value="F:N-methyl-L-amino-acid oxidase activity"/>
    <property type="evidence" value="ECO:0007669"/>
    <property type="project" value="UniProtKB-EC"/>
</dbReference>
<evidence type="ECO:0000256" key="3">
    <source>
        <dbReference type="ARBA" id="ARBA00022827"/>
    </source>
</evidence>
<dbReference type="SUPFAM" id="SSF51905">
    <property type="entry name" value="FAD/NAD(P)-binding domain"/>
    <property type="match status" value="1"/>
</dbReference>
<dbReference type="NCBIfam" id="NF008425">
    <property type="entry name" value="PRK11259.1"/>
    <property type="match status" value="1"/>
</dbReference>
<comment type="caution">
    <text evidence="6">The sequence shown here is derived from an EMBL/GenBank/DDBJ whole genome shotgun (WGS) entry which is preliminary data.</text>
</comment>
<dbReference type="InterPro" id="IPR006076">
    <property type="entry name" value="FAD-dep_OxRdtase"/>
</dbReference>
<dbReference type="EMBL" id="JACMHY010000007">
    <property type="protein sequence ID" value="MBC2867019.1"/>
    <property type="molecule type" value="Genomic_DNA"/>
</dbReference>
<evidence type="ECO:0000313" key="7">
    <source>
        <dbReference type="Proteomes" id="UP000517694"/>
    </source>
</evidence>
<keyword evidence="4 6" id="KW-0560">Oxidoreductase</keyword>
<keyword evidence="2" id="KW-0285">Flavoprotein</keyword>
<reference evidence="6 7" key="1">
    <citation type="submission" date="2020-08" db="EMBL/GenBank/DDBJ databases">
        <title>Whole-Genome Sequence of French Clinical Streptomyces mexicanus Strain Q0842.</title>
        <authorList>
            <person name="Boxberger M."/>
            <person name="La Scola B."/>
        </authorList>
    </citation>
    <scope>NUCLEOTIDE SEQUENCE [LARGE SCALE GENOMIC DNA]</scope>
    <source>
        <strain evidence="6 7">Marseille-Q0842</strain>
    </source>
</reference>
<evidence type="ECO:0000313" key="6">
    <source>
        <dbReference type="EMBL" id="MBC2867019.1"/>
    </source>
</evidence>
<evidence type="ECO:0000259" key="5">
    <source>
        <dbReference type="Pfam" id="PF01266"/>
    </source>
</evidence>
<protein>
    <submittedName>
        <fullName evidence="6">N-methyl-L-tryptophan oxidase</fullName>
        <ecNumber evidence="6">1.5.3.2</ecNumber>
    </submittedName>
</protein>
<dbReference type="PANTHER" id="PTHR10961:SF7">
    <property type="entry name" value="FAD DEPENDENT OXIDOREDUCTASE DOMAIN-CONTAINING PROTEIN"/>
    <property type="match status" value="1"/>
</dbReference>
<dbReference type="AlphaFoldDB" id="A0A7X1I1C9"/>
<dbReference type="GO" id="GO:0008115">
    <property type="term" value="F:sarcosine oxidase activity"/>
    <property type="evidence" value="ECO:0007669"/>
    <property type="project" value="TreeGrafter"/>
</dbReference>
<evidence type="ECO:0000256" key="1">
    <source>
        <dbReference type="ARBA" id="ARBA00001974"/>
    </source>
</evidence>
<keyword evidence="7" id="KW-1185">Reference proteome</keyword>
<dbReference type="OrthoDB" id="9806452at2"/>
<dbReference type="Proteomes" id="UP000517694">
    <property type="component" value="Unassembled WGS sequence"/>
</dbReference>
<dbReference type="InterPro" id="IPR045170">
    <property type="entry name" value="MTOX"/>
</dbReference>
<gene>
    <name evidence="6" type="primary">solA</name>
    <name evidence="6" type="ORF">H1R13_19210</name>
</gene>
<proteinExistence type="predicted"/>
<dbReference type="Pfam" id="PF01266">
    <property type="entry name" value="DAO"/>
    <property type="match status" value="1"/>
</dbReference>
<dbReference type="Gene3D" id="3.50.50.60">
    <property type="entry name" value="FAD/NAD(P)-binding domain"/>
    <property type="match status" value="1"/>
</dbReference>
<dbReference type="SUPFAM" id="SSF54373">
    <property type="entry name" value="FAD-linked reductases, C-terminal domain"/>
    <property type="match status" value="1"/>
</dbReference>
<sequence>MENGYDVIVVGLGGMGSAAAHHLARRGRRVLGLERFGPAHAQGSSHGGSRIYRQAYAEDPAYVPLLLRARELWEEAAANSGQDLFTATGGLVIGRPDAEPVAGTLRSAREWGLPHEVLDAAEVRRRFPTLTPSEAEVAVHEDAAGVVRPELAVRAHLDLAAAGGADLRFQEPVVTWEALPSGGVAVTTPRARYHADRLVVAPGAWAPGLLPGLVPLRVERRVMYWFAPRSGVQDFAPDRHPVYIWGGEVEGDEMYGFPALDGPDGGVKVAFHSRGGPADPDSLDRTVHATEVDAMRRHLGTRIPALAGELVRGAVCMYVNTADEHFVVCRHPDHEDVVVACGFSGHGFKFVPVIGEVLADLALEGATRHPIGLFDPARLRQSPSA</sequence>
<dbReference type="EC" id="1.5.3.2" evidence="6"/>
<dbReference type="InterPro" id="IPR036188">
    <property type="entry name" value="FAD/NAD-bd_sf"/>
</dbReference>
<organism evidence="6 7">
    <name type="scientific">Streptomyces mexicanus</name>
    <dbReference type="NCBI Taxonomy" id="178566"/>
    <lineage>
        <taxon>Bacteria</taxon>
        <taxon>Bacillati</taxon>
        <taxon>Actinomycetota</taxon>
        <taxon>Actinomycetes</taxon>
        <taxon>Kitasatosporales</taxon>
        <taxon>Streptomycetaceae</taxon>
        <taxon>Streptomyces</taxon>
    </lineage>
</organism>
<evidence type="ECO:0000256" key="2">
    <source>
        <dbReference type="ARBA" id="ARBA00022630"/>
    </source>
</evidence>
<dbReference type="GO" id="GO:0050660">
    <property type="term" value="F:flavin adenine dinucleotide binding"/>
    <property type="evidence" value="ECO:0007669"/>
    <property type="project" value="InterPro"/>
</dbReference>
<dbReference type="Gene3D" id="3.30.9.10">
    <property type="entry name" value="D-Amino Acid Oxidase, subunit A, domain 2"/>
    <property type="match status" value="1"/>
</dbReference>